<comment type="caution">
    <text evidence="1">The sequence shown here is derived from an EMBL/GenBank/DDBJ whole genome shotgun (WGS) entry which is preliminary data.</text>
</comment>
<dbReference type="OrthoDB" id="6093671at2759"/>
<organism evidence="1 2">
    <name type="scientific">Synchytrium microbalum</name>
    <dbReference type="NCBI Taxonomy" id="1806994"/>
    <lineage>
        <taxon>Eukaryota</taxon>
        <taxon>Fungi</taxon>
        <taxon>Fungi incertae sedis</taxon>
        <taxon>Chytridiomycota</taxon>
        <taxon>Chytridiomycota incertae sedis</taxon>
        <taxon>Chytridiomycetes</taxon>
        <taxon>Synchytriales</taxon>
        <taxon>Synchytriaceae</taxon>
        <taxon>Synchytrium</taxon>
    </lineage>
</organism>
<dbReference type="GeneID" id="42007313"/>
<dbReference type="RefSeq" id="XP_031022006.1">
    <property type="nucleotide sequence ID" value="XM_031172016.1"/>
</dbReference>
<reference evidence="1 2" key="1">
    <citation type="journal article" date="2019" name="Sci. Rep.">
        <title>Comparative genomics of chytrid fungi reveal insights into the obligate biotrophic and pathogenic lifestyle of Synchytrium endobioticum.</title>
        <authorList>
            <person name="van de Vossenberg B.T.L.H."/>
            <person name="Warris S."/>
            <person name="Nguyen H.D.T."/>
            <person name="van Gent-Pelzer M.P.E."/>
            <person name="Joly D.L."/>
            <person name="van de Geest H.C."/>
            <person name="Bonants P.J.M."/>
            <person name="Smith D.S."/>
            <person name="Levesque C.A."/>
            <person name="van der Lee T.A.J."/>
        </authorList>
    </citation>
    <scope>NUCLEOTIDE SEQUENCE [LARGE SCALE GENOMIC DNA]</scope>
    <source>
        <strain evidence="1 2">JEL517</strain>
    </source>
</reference>
<proteinExistence type="predicted"/>
<sequence>MTDDSDGSSSNESPMRSRALNTFDHLDVSDQVFGSVPGLRRRQIILCSWKGPSDNVDEGEMVFYDAVERAPESCSRTSS</sequence>
<gene>
    <name evidence="1" type="ORF">SmJEL517_g06090</name>
</gene>
<keyword evidence="2" id="KW-1185">Reference proteome</keyword>
<evidence type="ECO:0000313" key="2">
    <source>
        <dbReference type="Proteomes" id="UP000319731"/>
    </source>
</evidence>
<dbReference type="AlphaFoldDB" id="A0A507BYB3"/>
<dbReference type="Proteomes" id="UP000319731">
    <property type="component" value="Unassembled WGS sequence"/>
</dbReference>
<evidence type="ECO:0000313" key="1">
    <source>
        <dbReference type="EMBL" id="TPX30325.1"/>
    </source>
</evidence>
<protein>
    <submittedName>
        <fullName evidence="1">Uncharacterized protein</fullName>
    </submittedName>
</protein>
<accession>A0A507BYB3</accession>
<name>A0A507BYB3_9FUNG</name>
<dbReference type="EMBL" id="QEAO01000075">
    <property type="protein sequence ID" value="TPX30325.1"/>
    <property type="molecule type" value="Genomic_DNA"/>
</dbReference>